<evidence type="ECO:0000313" key="4">
    <source>
        <dbReference type="Proteomes" id="UP000007517"/>
    </source>
</evidence>
<dbReference type="PANTHER" id="PTHR31157">
    <property type="entry name" value="SCP DOMAIN-CONTAINING PROTEIN"/>
    <property type="match status" value="1"/>
</dbReference>
<dbReference type="AlphaFoldDB" id="H6RUX1"/>
<dbReference type="SUPFAM" id="SSF55797">
    <property type="entry name" value="PR-1-like"/>
    <property type="match status" value="1"/>
</dbReference>
<name>H6RUX1_BLASD</name>
<dbReference type="STRING" id="1146883.BLASA_3634"/>
<dbReference type="RefSeq" id="WP_014377370.1">
    <property type="nucleotide sequence ID" value="NC_016943.1"/>
</dbReference>
<dbReference type="Gene3D" id="3.40.33.10">
    <property type="entry name" value="CAP"/>
    <property type="match status" value="1"/>
</dbReference>
<reference evidence="3 4" key="1">
    <citation type="journal article" date="2012" name="J. Bacteriol.">
        <title>Genome Sequence of Blastococcus saxobsidens DD2, a Stone-Inhabiting Bacterium.</title>
        <authorList>
            <person name="Chouaia B."/>
            <person name="Crotti E."/>
            <person name="Brusetti L."/>
            <person name="Daffonchio D."/>
            <person name="Essoussi I."/>
            <person name="Nouioui I."/>
            <person name="Sbissi I."/>
            <person name="Ghodhbane-Gtari F."/>
            <person name="Gtari M."/>
            <person name="Vacherie B."/>
            <person name="Barbe V."/>
            <person name="Medigue C."/>
            <person name="Gury J."/>
            <person name="Pujic P."/>
            <person name="Normand P."/>
        </authorList>
    </citation>
    <scope>NUCLEOTIDE SEQUENCE [LARGE SCALE GENOMIC DNA]</scope>
    <source>
        <strain evidence="3 4">DD2</strain>
    </source>
</reference>
<reference evidence="4" key="2">
    <citation type="submission" date="2012-02" db="EMBL/GenBank/DDBJ databases">
        <title>Complete genome sequence of Blastococcus saxobsidens strain DD2.</title>
        <authorList>
            <person name="Genoscope."/>
        </authorList>
    </citation>
    <scope>NUCLEOTIDE SEQUENCE [LARGE SCALE GENOMIC DNA]</scope>
    <source>
        <strain evidence="4">DD2</strain>
    </source>
</reference>
<protein>
    <recommendedName>
        <fullName evidence="2">SCP domain-containing protein</fullName>
    </recommendedName>
</protein>
<dbReference type="eggNOG" id="COG2340">
    <property type="taxonomic scope" value="Bacteria"/>
</dbReference>
<accession>H6RUX1</accession>
<evidence type="ECO:0000259" key="2">
    <source>
        <dbReference type="Pfam" id="PF00188"/>
    </source>
</evidence>
<gene>
    <name evidence="3" type="ordered locus">BLASA_3634</name>
</gene>
<dbReference type="Pfam" id="PF00188">
    <property type="entry name" value="CAP"/>
    <property type="match status" value="1"/>
</dbReference>
<dbReference type="InterPro" id="IPR014044">
    <property type="entry name" value="CAP_dom"/>
</dbReference>
<dbReference type="Proteomes" id="UP000007517">
    <property type="component" value="Chromosome"/>
</dbReference>
<dbReference type="HOGENOM" id="CLU_1318842_0_0_11"/>
<feature type="region of interest" description="Disordered" evidence="1">
    <location>
        <begin position="182"/>
        <end position="208"/>
    </location>
</feature>
<dbReference type="PROSITE" id="PS51257">
    <property type="entry name" value="PROKAR_LIPOPROTEIN"/>
    <property type="match status" value="1"/>
</dbReference>
<dbReference type="PANTHER" id="PTHR31157:SF1">
    <property type="entry name" value="SCP DOMAIN-CONTAINING PROTEIN"/>
    <property type="match status" value="1"/>
</dbReference>
<dbReference type="KEGG" id="bsd:BLASA_3634"/>
<feature type="domain" description="SCP" evidence="2">
    <location>
        <begin position="62"/>
        <end position="172"/>
    </location>
</feature>
<sequence length="208" mass="21769">MAVRCRTFRALAGGLLAVALSVTGCVVVDGSSSVLATATAPAPQSPPGTDAGIEERIARDIFDRVNDERRARGLEPVEWNGALAGVARDWSVAMAERGVLEHQDVRAVLGREELAGFTGLGENVFTASGPVPAGVAHAGWMRSDGHRANVLNPGWNRLGVGVYCASDGSVWAAQEFGRTVDADRAEVGRETPPTEPIARPQEDGPSCA</sequence>
<evidence type="ECO:0000256" key="1">
    <source>
        <dbReference type="SAM" id="MobiDB-lite"/>
    </source>
</evidence>
<dbReference type="EMBL" id="FO117623">
    <property type="protein sequence ID" value="CCG04493.1"/>
    <property type="molecule type" value="Genomic_DNA"/>
</dbReference>
<dbReference type="InterPro" id="IPR035940">
    <property type="entry name" value="CAP_sf"/>
</dbReference>
<dbReference type="CDD" id="cd05379">
    <property type="entry name" value="CAP_bacterial"/>
    <property type="match status" value="1"/>
</dbReference>
<organism evidence="3 4">
    <name type="scientific">Blastococcus saxobsidens (strain DD2)</name>
    <dbReference type="NCBI Taxonomy" id="1146883"/>
    <lineage>
        <taxon>Bacteria</taxon>
        <taxon>Bacillati</taxon>
        <taxon>Actinomycetota</taxon>
        <taxon>Actinomycetes</taxon>
        <taxon>Geodermatophilales</taxon>
        <taxon>Geodermatophilaceae</taxon>
        <taxon>Blastococcus</taxon>
    </lineage>
</organism>
<evidence type="ECO:0000313" key="3">
    <source>
        <dbReference type="EMBL" id="CCG04493.1"/>
    </source>
</evidence>
<dbReference type="OrthoDB" id="68195at2"/>
<keyword evidence="4" id="KW-1185">Reference proteome</keyword>
<proteinExistence type="predicted"/>